<name>A0A329MT20_9BACL</name>
<evidence type="ECO:0000313" key="1">
    <source>
        <dbReference type="EMBL" id="RAV22506.1"/>
    </source>
</evidence>
<comment type="caution">
    <text evidence="1">The sequence shown here is derived from an EMBL/GenBank/DDBJ whole genome shotgun (WGS) entry which is preliminary data.</text>
</comment>
<reference evidence="1 2" key="1">
    <citation type="journal article" date="2009" name="Int. J. Syst. Evol. Microbiol.">
        <title>Paenibacillus contaminans sp. nov., isolated from a contaminated laboratory plate.</title>
        <authorList>
            <person name="Chou J.H."/>
            <person name="Lee J.H."/>
            <person name="Lin M.C."/>
            <person name="Chang P.S."/>
            <person name="Arun A.B."/>
            <person name="Young C.C."/>
            <person name="Chen W.M."/>
        </authorList>
    </citation>
    <scope>NUCLEOTIDE SEQUENCE [LARGE SCALE GENOMIC DNA]</scope>
    <source>
        <strain evidence="1 2">CKOBP-6</strain>
    </source>
</reference>
<dbReference type="AlphaFoldDB" id="A0A329MT20"/>
<dbReference type="EMBL" id="QMFB01000002">
    <property type="protein sequence ID" value="RAV22506.1"/>
    <property type="molecule type" value="Genomic_DNA"/>
</dbReference>
<keyword evidence="2" id="KW-1185">Reference proteome</keyword>
<sequence>MNMQVENKELTVGSVQIAGVSSSSVFLIGDTQCITLSSIFDTPPESLIIGPLVPLAAEK</sequence>
<gene>
    <name evidence="1" type="ORF">DQG23_06105</name>
</gene>
<organism evidence="1 2">
    <name type="scientific">Paenibacillus contaminans</name>
    <dbReference type="NCBI Taxonomy" id="450362"/>
    <lineage>
        <taxon>Bacteria</taxon>
        <taxon>Bacillati</taxon>
        <taxon>Bacillota</taxon>
        <taxon>Bacilli</taxon>
        <taxon>Bacillales</taxon>
        <taxon>Paenibacillaceae</taxon>
        <taxon>Paenibacillus</taxon>
    </lineage>
</organism>
<evidence type="ECO:0000313" key="2">
    <source>
        <dbReference type="Proteomes" id="UP000250369"/>
    </source>
</evidence>
<protein>
    <submittedName>
        <fullName evidence="1">Spore gernimation protein GerPD</fullName>
    </submittedName>
</protein>
<dbReference type="Proteomes" id="UP000250369">
    <property type="component" value="Unassembled WGS sequence"/>
</dbReference>
<dbReference type="RefSeq" id="WP_113029912.1">
    <property type="nucleotide sequence ID" value="NZ_QMFB01000002.1"/>
</dbReference>
<dbReference type="OrthoDB" id="2455313at2"/>
<proteinExistence type="predicted"/>
<accession>A0A329MT20</accession>